<evidence type="ECO:0000313" key="2">
    <source>
        <dbReference type="Proteomes" id="UP000823674"/>
    </source>
</evidence>
<proteinExistence type="predicted"/>
<reference evidence="1 2" key="1">
    <citation type="submission" date="2021-03" db="EMBL/GenBank/DDBJ databases">
        <authorList>
            <person name="King G.J."/>
            <person name="Bancroft I."/>
            <person name="Baten A."/>
            <person name="Bloomfield J."/>
            <person name="Borpatragohain P."/>
            <person name="He Z."/>
            <person name="Irish N."/>
            <person name="Irwin J."/>
            <person name="Liu K."/>
            <person name="Mauleon R.P."/>
            <person name="Moore J."/>
            <person name="Morris R."/>
            <person name="Ostergaard L."/>
            <person name="Wang B."/>
            <person name="Wells R."/>
        </authorList>
    </citation>
    <scope>NUCLEOTIDE SEQUENCE [LARGE SCALE GENOMIC DNA]</scope>
    <source>
        <strain evidence="1">R-o-18</strain>
        <tissue evidence="1">Leaf</tissue>
    </source>
</reference>
<evidence type="ECO:0000313" key="1">
    <source>
        <dbReference type="EMBL" id="KAG5400358.1"/>
    </source>
</evidence>
<evidence type="ECO:0008006" key="3">
    <source>
        <dbReference type="Google" id="ProtNLM"/>
    </source>
</evidence>
<organism evidence="1 2">
    <name type="scientific">Brassica rapa subsp. trilocularis</name>
    <dbReference type="NCBI Taxonomy" id="1813537"/>
    <lineage>
        <taxon>Eukaryota</taxon>
        <taxon>Viridiplantae</taxon>
        <taxon>Streptophyta</taxon>
        <taxon>Embryophyta</taxon>
        <taxon>Tracheophyta</taxon>
        <taxon>Spermatophyta</taxon>
        <taxon>Magnoliopsida</taxon>
        <taxon>eudicotyledons</taxon>
        <taxon>Gunneridae</taxon>
        <taxon>Pentapetalae</taxon>
        <taxon>rosids</taxon>
        <taxon>malvids</taxon>
        <taxon>Brassicales</taxon>
        <taxon>Brassicaceae</taxon>
        <taxon>Brassiceae</taxon>
        <taxon>Brassica</taxon>
    </lineage>
</organism>
<sequence>MSLVDAAASCLTDKETGITRRAVADLQAQIESLTAAVAALSTQHATPVFRQERNNQTAIDDEFEEYKNPLSRLRCQPLIRNSNNNDSYFDNKYEDLDIKVYDTRDNDNSYVVQLGGPIFDVSDTEEEGENFSEQNFDPIFDLSDQDDTENFSTHDMANEHVRRRRDEPSYSGKIYAEEIPTFSNEAFVKSNGIIPDFNLKDTSPLCQTMKKTVGQSDNYFWKSSRSNQREDHMDVPKPELIPICDKRAGNTFLDLHKKHMNYGAWRNNFNRHINREPPDRINLSQRQGCVRQQWSTGSMSAILKTQRCLIGEEFVSILQQCVVTPVKQRNDQYWHLHRAHMRLLKKEEVEDCNDEKVGGDVYPTSDEDSSEQTIISLGLEIPLHHSLESILILNKVFLASIHVEIHKNELYMATLVSGRSLHAGESHSYVNVLFERNTTFLACWTNVIMVNWNINESSDSYFKNLIKENHAEVLTAIYDISFLRRLVSSLGSVLVYAFTGGEDSMFLWPLLAPTTSIRILGFSYNITVVFITRILSFLRMHILPLRFRKGSLESVVYWQVRHCGFHKLRIWDVDKLLKNLNDISTTATWRSYVTCVSSKYLWEAYSCVILFHCNTIFLPLPSWIDFSTLLGAISQEVFPFQDPWNKVFQLLANYHLFHVKLRGLVQPPYIILWSLLKILLRSINGEINNHCQFLDFKTCEKIFEDVRRYACGVEWDWHFTKTDSFDLLLVNMQLGVVQSSRFFVDSFSHDVNQVGCSMIYLISIQEEFTLKHRLWRMTVFFPLNLLLLGLCFDVNVGKLGVMRTTSFRFSYDDLMEIGVWCGEWFFRWVWPPSYLRGLVLMGIVDLYGAILPTRDFIQKVIIKEYLQLRDRMHFVVLFPREKTVMCFVNQCDKVLGAKVLEHLEFWVSVHDLHSTRRTRFLHSTSYVIWLEQDECTCDQAPVTLSWKIKRTYEIVG</sequence>
<keyword evidence="2" id="KW-1185">Reference proteome</keyword>
<gene>
    <name evidence="1" type="primary">A04g503010.1_BraROA</name>
    <name evidence="1" type="ORF">IGI04_014965</name>
</gene>
<comment type="caution">
    <text evidence="1">The sequence shown here is derived from an EMBL/GenBank/DDBJ whole genome shotgun (WGS) entry which is preliminary data.</text>
</comment>
<dbReference type="Proteomes" id="UP000823674">
    <property type="component" value="Chromosome A04"/>
</dbReference>
<accession>A0ABQ7MNP9</accession>
<name>A0ABQ7MNP9_BRACM</name>
<protein>
    <recommendedName>
        <fullName evidence="3">Reverse transcriptase zinc-binding domain-containing protein</fullName>
    </recommendedName>
</protein>
<dbReference type="EMBL" id="JADBGQ010000004">
    <property type="protein sequence ID" value="KAG5400358.1"/>
    <property type="molecule type" value="Genomic_DNA"/>
</dbReference>
<feature type="non-terminal residue" evidence="1">
    <location>
        <position position="956"/>
    </location>
</feature>